<feature type="transmembrane region" description="Helical" evidence="1">
    <location>
        <begin position="75"/>
        <end position="97"/>
    </location>
</feature>
<dbReference type="EMBL" id="JAHOPB010000001">
    <property type="protein sequence ID" value="MBU8872676.1"/>
    <property type="molecule type" value="Genomic_DNA"/>
</dbReference>
<protein>
    <submittedName>
        <fullName evidence="2">Uncharacterized protein</fullName>
    </submittedName>
</protein>
<gene>
    <name evidence="2" type="ORF">KQ910_02830</name>
</gene>
<sequence>MRLIHRSHRAANAVRTVSPSGELFVASIVICMILASFGDAVDPTWLGEAGLEFAFFDLGGEFSVLAMRQWHLLELLLAGGVMAAGIMILRIVVGAFFQPLDSAHQDGVEKVPIKL</sequence>
<accession>A0ABS6IEE1</accession>
<proteinExistence type="predicted"/>
<evidence type="ECO:0000313" key="3">
    <source>
        <dbReference type="Proteomes" id="UP000727907"/>
    </source>
</evidence>
<dbReference type="Proteomes" id="UP000727907">
    <property type="component" value="Unassembled WGS sequence"/>
</dbReference>
<keyword evidence="3" id="KW-1185">Reference proteome</keyword>
<reference evidence="2 3" key="1">
    <citation type="submission" date="2021-06" db="EMBL/GenBank/DDBJ databases">
        <authorList>
            <person name="Lee D.H."/>
        </authorList>
    </citation>
    <scope>NUCLEOTIDE SEQUENCE [LARGE SCALE GENOMIC DNA]</scope>
    <source>
        <strain evidence="2 3">MMS21-HV4-11</strain>
    </source>
</reference>
<evidence type="ECO:0000313" key="2">
    <source>
        <dbReference type="EMBL" id="MBU8872676.1"/>
    </source>
</evidence>
<keyword evidence="1" id="KW-0812">Transmembrane</keyword>
<evidence type="ECO:0000256" key="1">
    <source>
        <dbReference type="SAM" id="Phobius"/>
    </source>
</evidence>
<comment type="caution">
    <text evidence="2">The sequence shown here is derived from an EMBL/GenBank/DDBJ whole genome shotgun (WGS) entry which is preliminary data.</text>
</comment>
<name>A0ABS6IEE1_9HYPH</name>
<keyword evidence="1" id="KW-1133">Transmembrane helix</keyword>
<organism evidence="2 3">
    <name type="scientific">Reyranella humidisoli</name>
    <dbReference type="NCBI Taxonomy" id="2849149"/>
    <lineage>
        <taxon>Bacteria</taxon>
        <taxon>Pseudomonadati</taxon>
        <taxon>Pseudomonadota</taxon>
        <taxon>Alphaproteobacteria</taxon>
        <taxon>Hyphomicrobiales</taxon>
        <taxon>Reyranellaceae</taxon>
        <taxon>Reyranella</taxon>
    </lineage>
</organism>
<keyword evidence="1" id="KW-0472">Membrane</keyword>
<feature type="transmembrane region" description="Helical" evidence="1">
    <location>
        <begin position="21"/>
        <end position="38"/>
    </location>
</feature>
<dbReference type="RefSeq" id="WP_216956973.1">
    <property type="nucleotide sequence ID" value="NZ_JAHOPB010000001.1"/>
</dbReference>